<dbReference type="InterPro" id="IPR000182">
    <property type="entry name" value="GNAT_dom"/>
</dbReference>
<feature type="domain" description="TcmA/NAT10 helicase" evidence="7">
    <location>
        <begin position="163"/>
        <end position="381"/>
    </location>
</feature>
<sequence length="599" mass="66251">MCILQDFEALTPNLLARTIETVEGGGLIVLLLRSLSSLTSLCTMVMDVHERFRTESHSEAAGRFNERFLLSFASCKACVVMDDELNILPISSHMKSIKPVPVQEDSEGFSEAERELKNLKEQLNDDFPVGPLMKKCCTLDQGKAVITFLDAILDKTLCSTVALLAARGRGKSAALGLAIAGAIAAGYSNIFVTAPSPENLKTLFEFVCKGFDALEYKEHLEYDVVKSANPEFKKATVRINIYKQHRQTIQYIQPHEHEKLSQVELLVVDEAAAIPLPVVKSLLGPYLVFLSSTVNGYEGTGRSLSLKLLQQLEEQTQTATKSVEGSLSAYAVMVLAVVMAELGGFLTDGGRLFKKIELSESIRYAPGDPIESWLHDLLCLDVSNSIPHINRLPPTSECDLYYVNRDTLFSYHKDSELFLQVCLEGKISSKSAMKSLCDGHQPCGDQIPWKFCEQFQDTVFPSLSGARIVRIATHPSAMRLGYGSTAVELLTRYFEGHLTTMSEADVENALESLHVRVTEAAEKLAECYHVLHMVCLQHTRCYTGLPCQNLLGDIHKGNAGVLVSVLDPKINFTDLEPALSPISDRFLKSLHEIFTHLMT</sequence>
<dbReference type="Gene3D" id="3.40.630.30">
    <property type="match status" value="1"/>
</dbReference>
<organism evidence="10 11">
    <name type="scientific">Actinidia rufa</name>
    <dbReference type="NCBI Taxonomy" id="165716"/>
    <lineage>
        <taxon>Eukaryota</taxon>
        <taxon>Viridiplantae</taxon>
        <taxon>Streptophyta</taxon>
        <taxon>Embryophyta</taxon>
        <taxon>Tracheophyta</taxon>
        <taxon>Spermatophyta</taxon>
        <taxon>Magnoliopsida</taxon>
        <taxon>eudicotyledons</taxon>
        <taxon>Gunneridae</taxon>
        <taxon>Pentapetalae</taxon>
        <taxon>asterids</taxon>
        <taxon>Ericales</taxon>
        <taxon>Actinidiaceae</taxon>
        <taxon>Actinidia</taxon>
    </lineage>
</organism>
<dbReference type="OrthoDB" id="10067491at2759"/>
<evidence type="ECO:0000313" key="10">
    <source>
        <dbReference type="EMBL" id="GFY94179.1"/>
    </source>
</evidence>
<dbReference type="GO" id="GO:0030686">
    <property type="term" value="C:90S preribosome"/>
    <property type="evidence" value="ECO:0007669"/>
    <property type="project" value="TreeGrafter"/>
</dbReference>
<evidence type="ECO:0000256" key="5">
    <source>
        <dbReference type="ARBA" id="ARBA00022840"/>
    </source>
</evidence>
<evidence type="ECO:0000259" key="8">
    <source>
        <dbReference type="Pfam" id="PF08351"/>
    </source>
</evidence>
<dbReference type="Gene3D" id="3.40.50.11040">
    <property type="match status" value="1"/>
</dbReference>
<evidence type="ECO:0000256" key="4">
    <source>
        <dbReference type="ARBA" id="ARBA00022741"/>
    </source>
</evidence>
<accession>A0A7J0F7H0</accession>
<dbReference type="GO" id="GO:1990883">
    <property type="term" value="F:18S rRNA cytidine N-acetyltransferase activity"/>
    <property type="evidence" value="ECO:0007669"/>
    <property type="project" value="TreeGrafter"/>
</dbReference>
<dbReference type="GO" id="GO:0005730">
    <property type="term" value="C:nucleolus"/>
    <property type="evidence" value="ECO:0007669"/>
    <property type="project" value="UniProtKB-SubCell"/>
</dbReference>
<reference evidence="10 11" key="1">
    <citation type="submission" date="2019-07" db="EMBL/GenBank/DDBJ databases">
        <title>De Novo Assembly of kiwifruit Actinidia rufa.</title>
        <authorList>
            <person name="Sugita-Konishi S."/>
            <person name="Sato K."/>
            <person name="Mori E."/>
            <person name="Abe Y."/>
            <person name="Kisaki G."/>
            <person name="Hamano K."/>
            <person name="Suezawa K."/>
            <person name="Otani M."/>
            <person name="Fukuda T."/>
            <person name="Manabe T."/>
            <person name="Gomi K."/>
            <person name="Tabuchi M."/>
            <person name="Akimitsu K."/>
            <person name="Kataoka I."/>
        </authorList>
    </citation>
    <scope>NUCLEOTIDE SEQUENCE [LARGE SCALE GENOMIC DNA]</scope>
    <source>
        <strain evidence="11">cv. Fuchu</strain>
    </source>
</reference>
<dbReference type="InterPro" id="IPR013562">
    <property type="entry name" value="TmcA/NAT10_N"/>
</dbReference>
<evidence type="ECO:0000256" key="2">
    <source>
        <dbReference type="ARBA" id="ARBA00022679"/>
    </source>
</evidence>
<dbReference type="Proteomes" id="UP000585474">
    <property type="component" value="Unassembled WGS sequence"/>
</dbReference>
<dbReference type="InterPro" id="IPR007807">
    <property type="entry name" value="TcmA/NAT10_helicase"/>
</dbReference>
<comment type="caution">
    <text evidence="10">The sequence shown here is derived from an EMBL/GenBank/DDBJ whole genome shotgun (WGS) entry which is preliminary data.</text>
</comment>
<evidence type="ECO:0000256" key="6">
    <source>
        <dbReference type="ARBA" id="ARBA00023315"/>
    </source>
</evidence>
<protein>
    <submittedName>
        <fullName evidence="10">GNAT acetyltransferase</fullName>
    </submittedName>
</protein>
<dbReference type="InterPro" id="IPR027417">
    <property type="entry name" value="P-loop_NTPase"/>
</dbReference>
<keyword evidence="2 10" id="KW-0808">Transferase</keyword>
<dbReference type="Pfam" id="PF13718">
    <property type="entry name" value="GNAT_acetyltr_2"/>
    <property type="match status" value="1"/>
</dbReference>
<dbReference type="GO" id="GO:1904812">
    <property type="term" value="P:rRNA acetylation involved in maturation of SSU-rRNA"/>
    <property type="evidence" value="ECO:0007669"/>
    <property type="project" value="TreeGrafter"/>
</dbReference>
<evidence type="ECO:0000313" key="11">
    <source>
        <dbReference type="Proteomes" id="UP000585474"/>
    </source>
</evidence>
<keyword evidence="6" id="KW-0012">Acyltransferase</keyword>
<dbReference type="PANTHER" id="PTHR10925:SF5">
    <property type="entry name" value="RNA CYTIDINE ACETYLTRANSFERASE"/>
    <property type="match status" value="1"/>
</dbReference>
<evidence type="ECO:0000259" key="9">
    <source>
        <dbReference type="Pfam" id="PF13718"/>
    </source>
</evidence>
<dbReference type="Pfam" id="PF08351">
    <property type="entry name" value="TmcA_N"/>
    <property type="match status" value="1"/>
</dbReference>
<gene>
    <name evidence="10" type="ORF">Acr_09g0006250</name>
</gene>
<dbReference type="PANTHER" id="PTHR10925">
    <property type="entry name" value="N-ACETYLTRANSFERASE 10"/>
    <property type="match status" value="1"/>
</dbReference>
<dbReference type="Pfam" id="PF05127">
    <property type="entry name" value="NAT10_TcmA_helicase"/>
    <property type="match status" value="1"/>
</dbReference>
<dbReference type="AlphaFoldDB" id="A0A7J0F7H0"/>
<dbReference type="GO" id="GO:0005524">
    <property type="term" value="F:ATP binding"/>
    <property type="evidence" value="ECO:0007669"/>
    <property type="project" value="UniProtKB-KW"/>
</dbReference>
<feature type="domain" description="TmcA/NAT10 N-terminal" evidence="8">
    <location>
        <begin position="7"/>
        <end position="82"/>
    </location>
</feature>
<keyword evidence="11" id="KW-1185">Reference proteome</keyword>
<keyword evidence="5" id="KW-0067">ATP-binding</keyword>
<evidence type="ECO:0000256" key="1">
    <source>
        <dbReference type="ARBA" id="ARBA00004604"/>
    </source>
</evidence>
<dbReference type="EMBL" id="BJWL01000009">
    <property type="protein sequence ID" value="GFY94179.1"/>
    <property type="molecule type" value="Genomic_DNA"/>
</dbReference>
<dbReference type="InterPro" id="IPR032672">
    <property type="entry name" value="TmcA/NAT10/Kre33"/>
</dbReference>
<keyword evidence="4" id="KW-0547">Nucleotide-binding</keyword>
<name>A0A7J0F7H0_9ERIC</name>
<dbReference type="Gene3D" id="3.40.50.300">
    <property type="entry name" value="P-loop containing nucleotide triphosphate hydrolases"/>
    <property type="match status" value="1"/>
</dbReference>
<proteinExistence type="predicted"/>
<dbReference type="GO" id="GO:0000049">
    <property type="term" value="F:tRNA binding"/>
    <property type="evidence" value="ECO:0007669"/>
    <property type="project" value="TreeGrafter"/>
</dbReference>
<evidence type="ECO:0000259" key="7">
    <source>
        <dbReference type="Pfam" id="PF05127"/>
    </source>
</evidence>
<keyword evidence="3" id="KW-0819">tRNA processing</keyword>
<evidence type="ECO:0000256" key="3">
    <source>
        <dbReference type="ARBA" id="ARBA00022694"/>
    </source>
</evidence>
<comment type="subcellular location">
    <subcellularLocation>
        <location evidence="1">Nucleus</location>
        <location evidence="1">Nucleolus</location>
    </subcellularLocation>
</comment>
<dbReference type="GO" id="GO:0008033">
    <property type="term" value="P:tRNA processing"/>
    <property type="evidence" value="ECO:0007669"/>
    <property type="project" value="UniProtKB-KW"/>
</dbReference>
<feature type="domain" description="N-acetyltransferase" evidence="9">
    <location>
        <begin position="418"/>
        <end position="519"/>
    </location>
</feature>